<gene>
    <name evidence="2" type="ORF">POL72_22735</name>
</gene>
<comment type="caution">
    <text evidence="2">The sequence shown here is derived from an EMBL/GenBank/DDBJ whole genome shotgun (WGS) entry which is preliminary data.</text>
</comment>
<dbReference type="Gene3D" id="3.40.50.1820">
    <property type="entry name" value="alpha/beta hydrolase"/>
    <property type="match status" value="1"/>
</dbReference>
<dbReference type="SUPFAM" id="SSF53474">
    <property type="entry name" value="alpha/beta-Hydrolases"/>
    <property type="match status" value="1"/>
</dbReference>
<dbReference type="InterPro" id="IPR029058">
    <property type="entry name" value="AB_hydrolase_fold"/>
</dbReference>
<reference evidence="2 3" key="1">
    <citation type="submission" date="2023-01" db="EMBL/GenBank/DDBJ databases">
        <title>Minimal conservation of predation-associated metabolite biosynthetic gene clusters underscores biosynthetic potential of Myxococcota including descriptions for ten novel species: Archangium lansinium sp. nov., Myxococcus landrumus sp. nov., Nannocystis bai.</title>
        <authorList>
            <person name="Ahearne A."/>
            <person name="Stevens C."/>
            <person name="Dowd S."/>
        </authorList>
    </citation>
    <scope>NUCLEOTIDE SEQUENCE [LARGE SCALE GENOMIC DNA]</scope>
    <source>
        <strain evidence="2 3">WIWO2</strain>
    </source>
</reference>
<evidence type="ECO:0000313" key="3">
    <source>
        <dbReference type="Proteomes" id="UP001217485"/>
    </source>
</evidence>
<protein>
    <submittedName>
        <fullName evidence="2">Alpha/beta hydrolase</fullName>
    </submittedName>
</protein>
<name>A0ABT5C4F9_9BACT</name>
<proteinExistence type="predicted"/>
<dbReference type="GO" id="GO:0016787">
    <property type="term" value="F:hydrolase activity"/>
    <property type="evidence" value="ECO:0007669"/>
    <property type="project" value="UniProtKB-KW"/>
</dbReference>
<accession>A0ABT5C4F9</accession>
<feature type="compositionally biased region" description="Pro residues" evidence="1">
    <location>
        <begin position="314"/>
        <end position="330"/>
    </location>
</feature>
<evidence type="ECO:0000256" key="1">
    <source>
        <dbReference type="SAM" id="MobiDB-lite"/>
    </source>
</evidence>
<dbReference type="EMBL" id="JAQNDK010000002">
    <property type="protein sequence ID" value="MDC0680573.1"/>
    <property type="molecule type" value="Genomic_DNA"/>
</dbReference>
<dbReference type="SUPFAM" id="SSF89372">
    <property type="entry name" value="Fucose-specific lectin"/>
    <property type="match status" value="1"/>
</dbReference>
<evidence type="ECO:0000313" key="2">
    <source>
        <dbReference type="EMBL" id="MDC0680573.1"/>
    </source>
</evidence>
<keyword evidence="2" id="KW-0378">Hydrolase</keyword>
<sequence length="703" mass="72978">MPTTTSGFFLQCASRGTLELVLPAADTPFGVEHHRREEASGPWRHVATFASGLGPVEAVSLIQSNFGDPGHLEAVVRAGDRLAAFWCAPSSEPSWSEPRFFAEGAAGDPALIQGGSGGKGNFELVVPHASGGIAHYHRDNDTAELGWRGPVIFGEGLGRFEAVAMIQRVAGAPHGPHAPGDLEVVARVGDRLLMFWRSPGSGAGWHGPEEVVSGVRGTPALFWSAIGGPATLELFSPLARVGLARWCRDDGARGARFRGPTVFATDLGRCEAVSVIESWPLGRIELAVRAEGRIVHATRDGALWSQRAILGNAPPSPADVPSPATLPPPATTTNRPPAATTSRPPAATPSRPPAATTSRPPAATPSRPPPSTSSPPPAPLPTGASPRLRAGPHRAGFRRIGALSLSADACYPDTWPFQGALYRCPARSAALLYYPASADGEEAPLSAGGPFPVIAIAHERRLATSAATAGSPAGLAQDYRQLAGVMAHLARWGFVVVAPDLSWLTPDDAPLRRAAVLRDALTHLRAGSRGPLLVDFARVGLIGHGLGAQAALALALDAACPFDVRALALLAPAGAPERALPIDALAPRPALVVRGTADPVAASVPAALYDRARAPKHLVTLPGANHFGYTTSLGLVEPLDGHAGLSRREQQAIAMGYLAAFFNGYLRDARGDLDALSGKAPLEGLEAREIPVDAEVPDGGAGS</sequence>
<dbReference type="PANTHER" id="PTHR33428:SF14">
    <property type="entry name" value="CARBOXYLESTERASE TYPE B DOMAIN-CONTAINING PROTEIN"/>
    <property type="match status" value="1"/>
</dbReference>
<organism evidence="2 3">
    <name type="scientific">Sorangium atrum</name>
    <dbReference type="NCBI Taxonomy" id="2995308"/>
    <lineage>
        <taxon>Bacteria</taxon>
        <taxon>Pseudomonadati</taxon>
        <taxon>Myxococcota</taxon>
        <taxon>Polyangia</taxon>
        <taxon>Polyangiales</taxon>
        <taxon>Polyangiaceae</taxon>
        <taxon>Sorangium</taxon>
    </lineage>
</organism>
<feature type="compositionally biased region" description="Pro residues" evidence="1">
    <location>
        <begin position="362"/>
        <end position="380"/>
    </location>
</feature>
<dbReference type="RefSeq" id="WP_272097605.1">
    <property type="nucleotide sequence ID" value="NZ_JAQNDK010000002.1"/>
</dbReference>
<keyword evidence="3" id="KW-1185">Reference proteome</keyword>
<dbReference type="Proteomes" id="UP001217485">
    <property type="component" value="Unassembled WGS sequence"/>
</dbReference>
<dbReference type="PANTHER" id="PTHR33428">
    <property type="entry name" value="CHLOROPHYLLASE-2, CHLOROPLASTIC"/>
    <property type="match status" value="1"/>
</dbReference>
<feature type="compositionally biased region" description="Low complexity" evidence="1">
    <location>
        <begin position="331"/>
        <end position="345"/>
    </location>
</feature>
<feature type="region of interest" description="Disordered" evidence="1">
    <location>
        <begin position="313"/>
        <end position="392"/>
    </location>
</feature>